<gene>
    <name evidence="1" type="ORF">LJ755_03065</name>
    <name evidence="2" type="ORF">MUK71_07630</name>
</gene>
<dbReference type="EMBL" id="JAJFZT010000001">
    <property type="protein sequence ID" value="MCC3271713.1"/>
    <property type="molecule type" value="Genomic_DNA"/>
</dbReference>
<sequence length="313" mass="35586">MTQLMKLLGFRYEKDLEDYLETRLWLTGQDLLVIGRQVKISGGEVDLLAIDSTGLLHIVELKRDEAKPSVIGQILHYRHSLKQLKREELIHVVGHGDRIDLAVAFQQRFGHPLPETVNESPALMIIGESIHPQTAGSILELRDWGCSVTAFRYEIDKFTGVLSLVPCCRSDQDMIEGTHKKKSRSVRPGSTVAGSRRPACRVPIDENVRRFWLTNAQDFTPFVTFRFVYDRYSDWVHARADEGVHLYQDGLFARQLSAITAERGEWTRVYIAPQDNLAAYDMPRSQVSAQPYRAMGHTRVAYRLNPIGPVSDP</sequence>
<dbReference type="InterPro" id="IPR002793">
    <property type="entry name" value="Endonuclease_NucS"/>
</dbReference>
<evidence type="ECO:0000313" key="1">
    <source>
        <dbReference type="EMBL" id="MCC3271713.1"/>
    </source>
</evidence>
<dbReference type="GO" id="GO:0003676">
    <property type="term" value="F:nucleic acid binding"/>
    <property type="evidence" value="ECO:0007669"/>
    <property type="project" value="InterPro"/>
</dbReference>
<dbReference type="InterPro" id="IPR011856">
    <property type="entry name" value="tRNA_endonuc-like_dom_sf"/>
</dbReference>
<dbReference type="GO" id="GO:0004519">
    <property type="term" value="F:endonuclease activity"/>
    <property type="evidence" value="ECO:0007669"/>
    <property type="project" value="UniProtKB-KW"/>
</dbReference>
<accession>A0A9X1M5D4</accession>
<organism evidence="1 4">
    <name type="scientific">Arthrobacter zhangbolii</name>
    <dbReference type="NCBI Taxonomy" id="2886936"/>
    <lineage>
        <taxon>Bacteria</taxon>
        <taxon>Bacillati</taxon>
        <taxon>Actinomycetota</taxon>
        <taxon>Actinomycetes</taxon>
        <taxon>Micrococcales</taxon>
        <taxon>Micrococcaceae</taxon>
        <taxon>Arthrobacter</taxon>
    </lineage>
</organism>
<dbReference type="Gene3D" id="3.40.1350.10">
    <property type="match status" value="1"/>
</dbReference>
<keyword evidence="3" id="KW-1185">Reference proteome</keyword>
<dbReference type="EMBL" id="CP094984">
    <property type="protein sequence ID" value="UON93459.1"/>
    <property type="molecule type" value="Genomic_DNA"/>
</dbReference>
<evidence type="ECO:0000313" key="4">
    <source>
        <dbReference type="Proteomes" id="UP001155145"/>
    </source>
</evidence>
<keyword evidence="1" id="KW-0540">Nuclease</keyword>
<evidence type="ECO:0000313" key="3">
    <source>
        <dbReference type="Proteomes" id="UP000829758"/>
    </source>
</evidence>
<dbReference type="Proteomes" id="UP000829758">
    <property type="component" value="Chromosome"/>
</dbReference>
<dbReference type="AlphaFoldDB" id="A0A9X1M5D4"/>
<proteinExistence type="predicted"/>
<reference evidence="1" key="1">
    <citation type="submission" date="2021-10" db="EMBL/GenBank/DDBJ databases">
        <title>Novel species in genus Arthrobacter.</title>
        <authorList>
            <person name="Liu Y."/>
        </authorList>
    </citation>
    <scope>NUCLEOTIDE SEQUENCE</scope>
    <source>
        <strain evidence="1">Zg-Y462</strain>
        <strain evidence="3">zg-Y462</strain>
    </source>
</reference>
<name>A0A9X1M5D4_9MICC</name>
<dbReference type="Proteomes" id="UP001155145">
    <property type="component" value="Unassembled WGS sequence"/>
</dbReference>
<dbReference type="CDD" id="cd22341">
    <property type="entry name" value="NucS-like"/>
    <property type="match status" value="1"/>
</dbReference>
<keyword evidence="1" id="KW-0255">Endonuclease</keyword>
<evidence type="ECO:0000313" key="2">
    <source>
        <dbReference type="EMBL" id="UON93459.1"/>
    </source>
</evidence>
<keyword evidence="1" id="KW-0378">Hydrolase</keyword>
<protein>
    <submittedName>
        <fullName evidence="1">Endonuclease NucS</fullName>
    </submittedName>
</protein>
<dbReference type="RefSeq" id="WP_227927926.1">
    <property type="nucleotide sequence ID" value="NZ_CP094984.1"/>
</dbReference>